<dbReference type="AlphaFoldDB" id="A0A510JC83"/>
<reference evidence="2 3" key="1">
    <citation type="submission" date="2019-07" db="EMBL/GenBank/DDBJ databases">
        <title>Complete Genome Sequence of Leptotrichia goodfellowii Strain JCM 16774.</title>
        <authorList>
            <person name="Watanabe S."/>
            <person name="Cui L."/>
        </authorList>
    </citation>
    <scope>NUCLEOTIDE SEQUENCE [LARGE SCALE GENOMIC DNA]</scope>
    <source>
        <strain evidence="2 3">JCM16774</strain>
    </source>
</reference>
<name>A0A510JC83_9FUSO</name>
<dbReference type="InterPro" id="IPR009677">
    <property type="entry name" value="DUF1266"/>
</dbReference>
<dbReference type="STRING" id="714315.GCA_000516535_00601"/>
<evidence type="ECO:0000313" key="2">
    <source>
        <dbReference type="EMBL" id="BBM35673.1"/>
    </source>
</evidence>
<accession>A0A510JC83</accession>
<feature type="domain" description="DUF1266" evidence="1">
    <location>
        <begin position="62"/>
        <end position="223"/>
    </location>
</feature>
<proteinExistence type="predicted"/>
<dbReference type="KEGG" id="lgo:JCM16774_0601"/>
<dbReference type="RefSeq" id="WP_006806696.1">
    <property type="nucleotide sequence ID" value="NZ_AP019822.1"/>
</dbReference>
<sequence length="225" mass="25776">MRKILILITILAALLISCGKKKLTKEQQHKMVYGAVLLTRNDFPYDRLPDKKDCDKCSVEVLSRDWDITDKKSATETLDILLDEGTRGEVDLILPELKSPNALSGEYAEVAATYNNIRDALVNDYGYTKEEVDNVKTISAWDYDRLINVARFAYDAGYITEEEMWSYIDKTVVKARNDYDSWKSYFAGVMLGRGITFSNNFSENKIVADKLLKDKNSPYNKFSFK</sequence>
<evidence type="ECO:0000259" key="1">
    <source>
        <dbReference type="Pfam" id="PF06889"/>
    </source>
</evidence>
<organism evidence="2 3">
    <name type="scientific">Pseudoleptotrichia goodfellowii</name>
    <dbReference type="NCBI Taxonomy" id="157692"/>
    <lineage>
        <taxon>Bacteria</taxon>
        <taxon>Fusobacteriati</taxon>
        <taxon>Fusobacteriota</taxon>
        <taxon>Fusobacteriia</taxon>
        <taxon>Fusobacteriales</taxon>
        <taxon>Leptotrichiaceae</taxon>
        <taxon>Pseudoleptotrichia</taxon>
    </lineage>
</organism>
<dbReference type="EMBL" id="AP019822">
    <property type="protein sequence ID" value="BBM35673.1"/>
    <property type="molecule type" value="Genomic_DNA"/>
</dbReference>
<protein>
    <recommendedName>
        <fullName evidence="1">DUF1266 domain-containing protein</fullName>
    </recommendedName>
</protein>
<dbReference type="OrthoDB" id="6820768at2"/>
<dbReference type="PROSITE" id="PS51257">
    <property type="entry name" value="PROKAR_LIPOPROTEIN"/>
    <property type="match status" value="1"/>
</dbReference>
<gene>
    <name evidence="2" type="ORF">JCM16774_0601</name>
</gene>
<dbReference type="Pfam" id="PF06889">
    <property type="entry name" value="DUF1266"/>
    <property type="match status" value="1"/>
</dbReference>
<evidence type="ECO:0000313" key="3">
    <source>
        <dbReference type="Proteomes" id="UP000321606"/>
    </source>
</evidence>
<dbReference type="Proteomes" id="UP000321606">
    <property type="component" value="Chromosome"/>
</dbReference>